<dbReference type="AlphaFoldDB" id="A0AA38T0T8"/>
<dbReference type="PANTHER" id="PTHR46148:SF52">
    <property type="entry name" value="OS04G0603800 PROTEIN"/>
    <property type="match status" value="1"/>
</dbReference>
<evidence type="ECO:0000313" key="2">
    <source>
        <dbReference type="EMBL" id="KAJ9552329.1"/>
    </source>
</evidence>
<sequence>MPFPSRGWEEITKEFVEGLPCLWGLKRLMLWWDQLTKYAPFRSQVSIEINFEVGGKAILKLQTYRQKPAEANKNQKLTTRFYGPSDREMQVEKVAYRLKLPESAGIHPLFHVSQLSKAITSSLSSTIIPNHRVCINSIVIP</sequence>
<reference evidence="2" key="1">
    <citation type="submission" date="2023-03" db="EMBL/GenBank/DDBJ databases">
        <title>Chromosome-scale reference genome and RAD-based genetic map of yellow starthistle (Centaurea solstitialis) reveal putative structural variation and QTLs associated with invader traits.</title>
        <authorList>
            <person name="Reatini B."/>
            <person name="Cang F.A."/>
            <person name="Jiang Q."/>
            <person name="Mckibben M.T.W."/>
            <person name="Barker M.S."/>
            <person name="Rieseberg L.H."/>
            <person name="Dlugosch K.M."/>
        </authorList>
    </citation>
    <scope>NUCLEOTIDE SEQUENCE</scope>
    <source>
        <strain evidence="2">CAN-66</strain>
        <tissue evidence="2">Leaf</tissue>
    </source>
</reference>
<evidence type="ECO:0000259" key="1">
    <source>
        <dbReference type="Pfam" id="PF24626"/>
    </source>
</evidence>
<dbReference type="Proteomes" id="UP001172457">
    <property type="component" value="Chromosome 4"/>
</dbReference>
<accession>A0AA38T0T8</accession>
<dbReference type="InterPro" id="IPR056924">
    <property type="entry name" value="SH3_Tf2-1"/>
</dbReference>
<comment type="caution">
    <text evidence="2">The sequence shown here is derived from an EMBL/GenBank/DDBJ whole genome shotgun (WGS) entry which is preliminary data.</text>
</comment>
<keyword evidence="3" id="KW-1185">Reference proteome</keyword>
<protein>
    <recommendedName>
        <fullName evidence="1">Tf2-1-like SH3-like domain-containing protein</fullName>
    </recommendedName>
</protein>
<proteinExistence type="predicted"/>
<feature type="domain" description="Tf2-1-like SH3-like" evidence="1">
    <location>
        <begin position="67"/>
        <end position="118"/>
    </location>
</feature>
<name>A0AA38T0T8_9ASTR</name>
<dbReference type="PANTHER" id="PTHR46148">
    <property type="entry name" value="CHROMO DOMAIN-CONTAINING PROTEIN"/>
    <property type="match status" value="1"/>
</dbReference>
<gene>
    <name evidence="2" type="ORF">OSB04_016374</name>
</gene>
<dbReference type="EMBL" id="JARYMX010000004">
    <property type="protein sequence ID" value="KAJ9552329.1"/>
    <property type="molecule type" value="Genomic_DNA"/>
</dbReference>
<organism evidence="2 3">
    <name type="scientific">Centaurea solstitialis</name>
    <name type="common">yellow star-thistle</name>
    <dbReference type="NCBI Taxonomy" id="347529"/>
    <lineage>
        <taxon>Eukaryota</taxon>
        <taxon>Viridiplantae</taxon>
        <taxon>Streptophyta</taxon>
        <taxon>Embryophyta</taxon>
        <taxon>Tracheophyta</taxon>
        <taxon>Spermatophyta</taxon>
        <taxon>Magnoliopsida</taxon>
        <taxon>eudicotyledons</taxon>
        <taxon>Gunneridae</taxon>
        <taxon>Pentapetalae</taxon>
        <taxon>asterids</taxon>
        <taxon>campanulids</taxon>
        <taxon>Asterales</taxon>
        <taxon>Asteraceae</taxon>
        <taxon>Carduoideae</taxon>
        <taxon>Cardueae</taxon>
        <taxon>Centaureinae</taxon>
        <taxon>Centaurea</taxon>
    </lineage>
</organism>
<evidence type="ECO:0000313" key="3">
    <source>
        <dbReference type="Proteomes" id="UP001172457"/>
    </source>
</evidence>
<dbReference type="Pfam" id="PF24626">
    <property type="entry name" value="SH3_Tf2-1"/>
    <property type="match status" value="1"/>
</dbReference>